<evidence type="ECO:0000313" key="1">
    <source>
        <dbReference type="EMBL" id="KAJ6257843.1"/>
    </source>
</evidence>
<protein>
    <submittedName>
        <fullName evidence="1">Uncharacterized protein</fullName>
    </submittedName>
</protein>
<proteinExistence type="predicted"/>
<reference evidence="1" key="1">
    <citation type="submission" date="2023-01" db="EMBL/GenBank/DDBJ databases">
        <title>The chitinases involved in constricting ring structure development in the nematode-trapping fungus Drechslerella dactyloides.</title>
        <authorList>
            <person name="Wang R."/>
            <person name="Zhang L."/>
            <person name="Tang P."/>
            <person name="Li S."/>
            <person name="Liang L."/>
        </authorList>
    </citation>
    <scope>NUCLEOTIDE SEQUENCE</scope>
    <source>
        <strain evidence="1">YMF1.00031</strain>
    </source>
</reference>
<dbReference type="AlphaFoldDB" id="A0AAD6NIH7"/>
<comment type="caution">
    <text evidence="1">The sequence shown here is derived from an EMBL/GenBank/DDBJ whole genome shotgun (WGS) entry which is preliminary data.</text>
</comment>
<keyword evidence="2" id="KW-1185">Reference proteome</keyword>
<gene>
    <name evidence="1" type="ORF">Dda_7632</name>
</gene>
<sequence>MCFFNRFRFQCGHQQYVIFQLCPSARHARGRSYYTACRPSKRANPNFRKWEMLGLCENCLKRQHGVHYLHNARTGLWNHSAGVPNVDISNNLTDYDYVHDTSMQPYTYAYYPGGSYDGSRYPWDHEYTYPRRGSTLDVSTVNPDECDAPGCMTIATPKDVARNFHRTSYGRPHMGSSRRVFDPYSTVDGRWHGQWDREFNDSVGGRMSPGLETVQLLEDADRYGRDAYDGVPVYTDRGGDPYMRMRYAGGRPRPDVHLVD</sequence>
<dbReference type="EMBL" id="JAQGDS010000010">
    <property type="protein sequence ID" value="KAJ6257843.1"/>
    <property type="molecule type" value="Genomic_DNA"/>
</dbReference>
<organism evidence="1 2">
    <name type="scientific">Drechslerella dactyloides</name>
    <name type="common">Nematode-trapping fungus</name>
    <name type="synonym">Arthrobotrys dactyloides</name>
    <dbReference type="NCBI Taxonomy" id="74499"/>
    <lineage>
        <taxon>Eukaryota</taxon>
        <taxon>Fungi</taxon>
        <taxon>Dikarya</taxon>
        <taxon>Ascomycota</taxon>
        <taxon>Pezizomycotina</taxon>
        <taxon>Orbiliomycetes</taxon>
        <taxon>Orbiliales</taxon>
        <taxon>Orbiliaceae</taxon>
        <taxon>Drechslerella</taxon>
    </lineage>
</organism>
<accession>A0AAD6NIH7</accession>
<name>A0AAD6NIH7_DREDA</name>
<evidence type="ECO:0000313" key="2">
    <source>
        <dbReference type="Proteomes" id="UP001221413"/>
    </source>
</evidence>
<dbReference type="Proteomes" id="UP001221413">
    <property type="component" value="Unassembled WGS sequence"/>
</dbReference>